<dbReference type="SUPFAM" id="SSF109854">
    <property type="entry name" value="DinB/YfiT-like putative metalloenzymes"/>
    <property type="match status" value="1"/>
</dbReference>
<proteinExistence type="predicted"/>
<dbReference type="InterPro" id="IPR024775">
    <property type="entry name" value="DinB-like"/>
</dbReference>
<evidence type="ECO:0000259" key="1">
    <source>
        <dbReference type="Pfam" id="PF12867"/>
    </source>
</evidence>
<sequence>MGDVWTGELLSQLELHWERQLRPRLAGLGDDEYFWEPAPGAWGLRWRAAEARWVGDFTIPPPEPAPVTTIGWRIRHLVGVVHGMRSMPPFTGASWDFATFPSPGTAAGALAQLDDAVARWTADVRALGDDGLLAPFGSGPEGWTVAGIVLHVHRELIHHGAEIALLRDLYPHGVCERTSGP</sequence>
<comment type="caution">
    <text evidence="2">The sequence shown here is derived from an EMBL/GenBank/DDBJ whole genome shotgun (WGS) entry which is preliminary data.</text>
</comment>
<evidence type="ECO:0000313" key="2">
    <source>
        <dbReference type="EMBL" id="MEJ2886420.1"/>
    </source>
</evidence>
<gene>
    <name evidence="2" type="ORF">WCD41_08130</name>
</gene>
<reference evidence="2 3" key="1">
    <citation type="submission" date="2024-03" db="EMBL/GenBank/DDBJ databases">
        <title>Actinomycetospora sp. OC33-EN06, a novel actinomycete isolated from wild orchid (Aerides multiflora).</title>
        <authorList>
            <person name="Suriyachadkun C."/>
        </authorList>
    </citation>
    <scope>NUCLEOTIDE SEQUENCE [LARGE SCALE GENOMIC DNA]</scope>
    <source>
        <strain evidence="2 3">OC33-EN06</strain>
    </source>
</reference>
<dbReference type="Proteomes" id="UP001370100">
    <property type="component" value="Unassembled WGS sequence"/>
</dbReference>
<feature type="domain" description="DinB-like" evidence="1">
    <location>
        <begin position="12"/>
        <end position="163"/>
    </location>
</feature>
<dbReference type="EMBL" id="JBBEGL010000002">
    <property type="protein sequence ID" value="MEJ2886420.1"/>
    <property type="molecule type" value="Genomic_DNA"/>
</dbReference>
<evidence type="ECO:0000313" key="3">
    <source>
        <dbReference type="Proteomes" id="UP001370100"/>
    </source>
</evidence>
<dbReference type="Gene3D" id="1.20.120.450">
    <property type="entry name" value="dinb family like domain"/>
    <property type="match status" value="1"/>
</dbReference>
<keyword evidence="3" id="KW-1185">Reference proteome</keyword>
<dbReference type="RefSeq" id="WP_337712904.1">
    <property type="nucleotide sequence ID" value="NZ_JBBEGL010000002.1"/>
</dbReference>
<dbReference type="InterPro" id="IPR034660">
    <property type="entry name" value="DinB/YfiT-like"/>
</dbReference>
<organism evidence="2 3">
    <name type="scientific">Actinomycetospora aeridis</name>
    <dbReference type="NCBI Taxonomy" id="3129231"/>
    <lineage>
        <taxon>Bacteria</taxon>
        <taxon>Bacillati</taxon>
        <taxon>Actinomycetota</taxon>
        <taxon>Actinomycetes</taxon>
        <taxon>Pseudonocardiales</taxon>
        <taxon>Pseudonocardiaceae</taxon>
        <taxon>Actinomycetospora</taxon>
    </lineage>
</organism>
<protein>
    <submittedName>
        <fullName evidence="2">DinB family protein</fullName>
    </submittedName>
</protein>
<accession>A0ABU8N214</accession>
<name>A0ABU8N214_9PSEU</name>
<dbReference type="Pfam" id="PF12867">
    <property type="entry name" value="DinB_2"/>
    <property type="match status" value="1"/>
</dbReference>